<keyword evidence="2" id="KW-1185">Reference proteome</keyword>
<gene>
    <name evidence="1" type="ORF">PR048_030317</name>
</gene>
<comment type="caution">
    <text evidence="1">The sequence shown here is derived from an EMBL/GenBank/DDBJ whole genome shotgun (WGS) entry which is preliminary data.</text>
</comment>
<organism evidence="1 2">
    <name type="scientific">Dryococelus australis</name>
    <dbReference type="NCBI Taxonomy" id="614101"/>
    <lineage>
        <taxon>Eukaryota</taxon>
        <taxon>Metazoa</taxon>
        <taxon>Ecdysozoa</taxon>
        <taxon>Arthropoda</taxon>
        <taxon>Hexapoda</taxon>
        <taxon>Insecta</taxon>
        <taxon>Pterygota</taxon>
        <taxon>Neoptera</taxon>
        <taxon>Polyneoptera</taxon>
        <taxon>Phasmatodea</taxon>
        <taxon>Verophasmatodea</taxon>
        <taxon>Anareolatae</taxon>
        <taxon>Phasmatidae</taxon>
        <taxon>Eurycanthinae</taxon>
        <taxon>Dryococelus</taxon>
    </lineage>
</organism>
<evidence type="ECO:0000313" key="2">
    <source>
        <dbReference type="Proteomes" id="UP001159363"/>
    </source>
</evidence>
<reference evidence="1 2" key="1">
    <citation type="submission" date="2023-02" db="EMBL/GenBank/DDBJ databases">
        <title>LHISI_Scaffold_Assembly.</title>
        <authorList>
            <person name="Stuart O.P."/>
            <person name="Cleave R."/>
            <person name="Magrath M.J.L."/>
            <person name="Mikheyev A.S."/>
        </authorList>
    </citation>
    <scope>NUCLEOTIDE SEQUENCE [LARGE SCALE GENOMIC DNA]</scope>
    <source>
        <strain evidence="1">Daus_M_001</strain>
        <tissue evidence="1">Leg muscle</tissue>
    </source>
</reference>
<sequence length="178" mass="19115">MRNAKRKSPQGDSGSLTTCGAAVVKWLDYSLPTSSNRVLRFPAGSLPDYCARESWRTIPLIGGFSRGSPVSPVVIPPLAAGATSAFKASHQGEPGSIPSQVTRFSQVGIVPDDAVGRRIFSGISVSPAPSFRRFFIYTSITLIGSQDLAVQSHPNLFTHSTFDRAAQDCVLRDRYAIS</sequence>
<dbReference type="EMBL" id="JARBHB010000014">
    <property type="protein sequence ID" value="KAJ8868777.1"/>
    <property type="molecule type" value="Genomic_DNA"/>
</dbReference>
<protein>
    <submittedName>
        <fullName evidence="1">Uncharacterized protein</fullName>
    </submittedName>
</protein>
<name>A0ABQ9G8P3_9NEOP</name>
<evidence type="ECO:0000313" key="1">
    <source>
        <dbReference type="EMBL" id="KAJ8868777.1"/>
    </source>
</evidence>
<dbReference type="Proteomes" id="UP001159363">
    <property type="component" value="Chromosome 13"/>
</dbReference>
<proteinExistence type="predicted"/>
<accession>A0ABQ9G8P3</accession>